<evidence type="ECO:0000313" key="1">
    <source>
        <dbReference type="EMBL" id="KAJ3805359.1"/>
    </source>
</evidence>
<name>A0ACC1TKQ3_9AGAR</name>
<protein>
    <submittedName>
        <fullName evidence="1">Uncharacterized protein</fullName>
    </submittedName>
</protein>
<dbReference type="Proteomes" id="UP001163835">
    <property type="component" value="Unassembled WGS sequence"/>
</dbReference>
<reference evidence="1" key="1">
    <citation type="submission" date="2022-09" db="EMBL/GenBank/DDBJ databases">
        <title>A Global Phylogenomic Analysis of the Shiitake Genus Lentinula.</title>
        <authorList>
            <consortium name="DOE Joint Genome Institute"/>
            <person name="Sierra-Patev S."/>
            <person name="Min B."/>
            <person name="Naranjo-Ortiz M."/>
            <person name="Looney B."/>
            <person name="Konkel Z."/>
            <person name="Slot J.C."/>
            <person name="Sakamoto Y."/>
            <person name="Steenwyk J.L."/>
            <person name="Rokas A."/>
            <person name="Carro J."/>
            <person name="Camarero S."/>
            <person name="Ferreira P."/>
            <person name="Molpeceres G."/>
            <person name="Ruiz-Duenas F.J."/>
            <person name="Serrano A."/>
            <person name="Henrissat B."/>
            <person name="Drula E."/>
            <person name="Hughes K.W."/>
            <person name="Mata J.L."/>
            <person name="Ishikawa N.K."/>
            <person name="Vargas-Isla R."/>
            <person name="Ushijima S."/>
            <person name="Smith C.A."/>
            <person name="Ahrendt S."/>
            <person name="Andreopoulos W."/>
            <person name="He G."/>
            <person name="Labutti K."/>
            <person name="Lipzen A."/>
            <person name="Ng V."/>
            <person name="Riley R."/>
            <person name="Sandor L."/>
            <person name="Barry K."/>
            <person name="Martinez A.T."/>
            <person name="Xiao Y."/>
            <person name="Gibbons J.G."/>
            <person name="Terashima K."/>
            <person name="Grigoriev I.V."/>
            <person name="Hibbett D.S."/>
        </authorList>
    </citation>
    <scope>NUCLEOTIDE SEQUENCE</scope>
    <source>
        <strain evidence="1">TMI1499</strain>
    </source>
</reference>
<evidence type="ECO:0000313" key="2">
    <source>
        <dbReference type="Proteomes" id="UP001163835"/>
    </source>
</evidence>
<sequence length="543" mass="61148">MHLSTTIFLLFGLASIIWAAPRPLDILDQTSQFGGREILPRTGEVIRHISLSYTVEREYGRGVGGDNQISALSSEKKISVENEIRKVFGSEKIKERLGHDMMELTFKGTPSANINGVVRFKFDGNPGGFLEGFWWPDLCTFMISDSAPITALAEGGSLKDVGLNQLESEEGCKGYLWLCCTLYSVIQECYLYERYKASVKPWHLEDQIRVKGSLRDILHSAQRGNKILDSTRIDIHMANPKSFGLGTDEEAILFVRNLENLRFVVLGLGGGEWGRVATANVIQQWHVEDAGKASMLQLCRGLGCLVFAQPKIGSDREGFLRVGFEEAEDEGWDYYSVILESGDCWWVRFMGPLVPHLLFTLEPSLLKGSQFLFTWTMKESCYGLLDAFIAHRGITDAVYHDTLHVMVCVLIFWSEKMDKTFHAGGYQKNSHHLNPLGKMEDLITILMVTNVVQLARVLDTRTYEGGMPSSIARAYGVGDAYIKRLLHWLEGNVWVTHSADKSQSNFVVDFAHEFLVLQAKALIFRRWMLQQRDIAGNVTQESA</sequence>
<accession>A0ACC1TKQ3</accession>
<proteinExistence type="predicted"/>
<dbReference type="EMBL" id="MU795612">
    <property type="protein sequence ID" value="KAJ3805359.1"/>
    <property type="molecule type" value="Genomic_DNA"/>
</dbReference>
<keyword evidence="2" id="KW-1185">Reference proteome</keyword>
<organism evidence="1 2">
    <name type="scientific">Lentinula aff. lateritia</name>
    <dbReference type="NCBI Taxonomy" id="2804960"/>
    <lineage>
        <taxon>Eukaryota</taxon>
        <taxon>Fungi</taxon>
        <taxon>Dikarya</taxon>
        <taxon>Basidiomycota</taxon>
        <taxon>Agaricomycotina</taxon>
        <taxon>Agaricomycetes</taxon>
        <taxon>Agaricomycetidae</taxon>
        <taxon>Agaricales</taxon>
        <taxon>Marasmiineae</taxon>
        <taxon>Omphalotaceae</taxon>
        <taxon>Lentinula</taxon>
    </lineage>
</organism>
<comment type="caution">
    <text evidence="1">The sequence shown here is derived from an EMBL/GenBank/DDBJ whole genome shotgun (WGS) entry which is preliminary data.</text>
</comment>
<gene>
    <name evidence="1" type="ORF">F5876DRAFT_69860</name>
</gene>